<dbReference type="PRINTS" id="PR00723">
    <property type="entry name" value="SUBTILISIN"/>
</dbReference>
<dbReference type="Proteomes" id="UP001157974">
    <property type="component" value="Unassembled WGS sequence"/>
</dbReference>
<evidence type="ECO:0000256" key="5">
    <source>
        <dbReference type="PROSITE-ProRule" id="PRU01240"/>
    </source>
</evidence>
<evidence type="ECO:0000259" key="10">
    <source>
        <dbReference type="Pfam" id="PF23094"/>
    </source>
</evidence>
<evidence type="ECO:0000259" key="8">
    <source>
        <dbReference type="Pfam" id="PF00082"/>
    </source>
</evidence>
<feature type="active site" description="Charge relay system" evidence="5">
    <location>
        <position position="357"/>
    </location>
</feature>
<sequence>MVAVNGSVIPFVSRRHAGLGGCEQLLLVTLLIVCALSERLLVELSDYSLGWEHAKYVRSGLFDVRIVCVEPSAFGLWSDHIVVMVAESDAEHVKKNLLSLDRIERVEEDRPVSTRRLQSRPQKSFSRPPSDAEFYNVTALHKQGYRGQNVRVAIFDTGISAGYQPFFNHPVQLTDWTHDESPYDSVGHGTFIAGLVAGKVRGCPGLAPDAEILTFRVFTGSQTSYTSWFLDAFNYAMQTGVDIISLSIGGPDHFDQPFTDKVNEVTAAGIIFVSAIGNDGLFGSVNNPADMMDVVGIGGLERNTNIASFSSRGMTTSELRLPIPSYGRVKPDIVTIARELRGPGLGFRRCISLSGTSVATPIVTGSIALLLSAIPEERRRTVVSPAAVKRALIRGSKRILDSSIYEQGAGFLDVQASLDEMLAIDAEYMNNERYEMQLQLLPFYLDFTAEDCPYMWPFCKQPFYATMQPVSVNVTILNPNSALSEVREVLWVPSHGEDVLLMHYTLPPRFWPWAGGLGLHISVKPESDGFKGKVSGLLNITVRSIPSGLVSRASLPVRLEVRSPPAREKRILWDISHNLAYPPGFIPKDNLDSKDPLDWLGDHPHTNFHGFHDALVQNGYFVEIWDKPFTCFTTVTIEEYSTLLIIDPEDDFSSAESEELESAVREGHVVAVIVAEWYNLKRIDDLAFEEGNTRAFWKAVGGGANVPAINKILKPFGIAFGDRTYSGFLPIGGQRVPYKSGTSITKFPEDGFVLVGNDFRQVDLAPESGIPVFGMSKAGNEGGLIVFGDSTCLDTETPGVRCYDFFIKAIGTLTRAVVDHNDINLADLGETGMMARVDANLKSARHVQFPGGDLFEIPVELKRLMEPHLAENRKRKSCEAVRETPLANSELFVDQNDIVFPRIAPALLPAQQLAALSSGMGIISFIKTFGAILVLAFCALAISLLQKKRNRDTQSITANRSFSLRLAKAFRNLTQSLLGRNRVWSEP</sequence>
<gene>
    <name evidence="11" type="ORF">NDN08_002912</name>
</gene>
<dbReference type="GO" id="GO:0006508">
    <property type="term" value="P:proteolysis"/>
    <property type="evidence" value="ECO:0007669"/>
    <property type="project" value="UniProtKB-KW"/>
</dbReference>
<dbReference type="PANTHER" id="PTHR43806:SF7">
    <property type="entry name" value="MEMBRANE-BOUND TRANSCRIPTION FACTOR SITE-1 PROTEASE"/>
    <property type="match status" value="1"/>
</dbReference>
<feature type="domain" description="MBTPS1 third" evidence="10">
    <location>
        <begin position="442"/>
        <end position="557"/>
    </location>
</feature>
<dbReference type="GO" id="GO:0004252">
    <property type="term" value="F:serine-type endopeptidase activity"/>
    <property type="evidence" value="ECO:0007669"/>
    <property type="project" value="UniProtKB-UniRule"/>
</dbReference>
<evidence type="ECO:0000259" key="9">
    <source>
        <dbReference type="Pfam" id="PF23090"/>
    </source>
</evidence>
<dbReference type="AlphaFoldDB" id="A0AAV8UVA0"/>
<dbReference type="Pfam" id="PF00082">
    <property type="entry name" value="Peptidase_S8"/>
    <property type="match status" value="1"/>
</dbReference>
<dbReference type="Pfam" id="PF23090">
    <property type="entry name" value="MBTPS1_4th"/>
    <property type="match status" value="1"/>
</dbReference>
<dbReference type="InterPro" id="IPR057032">
    <property type="entry name" value="MBTPS1_4th"/>
</dbReference>
<name>A0AAV8UVA0_9RHOD</name>
<proteinExistence type="inferred from homology"/>
<feature type="active site" description="Charge relay system" evidence="5">
    <location>
        <position position="188"/>
    </location>
</feature>
<evidence type="ECO:0008006" key="13">
    <source>
        <dbReference type="Google" id="ProtNLM"/>
    </source>
</evidence>
<dbReference type="PROSITE" id="PS00137">
    <property type="entry name" value="SUBTILASE_HIS"/>
    <property type="match status" value="1"/>
</dbReference>
<feature type="domain" description="Peptidase S8/S53" evidence="8">
    <location>
        <begin position="147"/>
        <end position="396"/>
    </location>
</feature>
<dbReference type="SUPFAM" id="SSF52743">
    <property type="entry name" value="Subtilisin-like"/>
    <property type="match status" value="1"/>
</dbReference>
<dbReference type="InterPro" id="IPR022398">
    <property type="entry name" value="Peptidase_S8_His-AS"/>
</dbReference>
<dbReference type="InterPro" id="IPR057060">
    <property type="entry name" value="MBTPS1_3rd"/>
</dbReference>
<evidence type="ECO:0000256" key="4">
    <source>
        <dbReference type="ARBA" id="ARBA00022825"/>
    </source>
</evidence>
<dbReference type="InterPro" id="IPR036852">
    <property type="entry name" value="Peptidase_S8/S53_dom_sf"/>
</dbReference>
<evidence type="ECO:0000256" key="3">
    <source>
        <dbReference type="ARBA" id="ARBA00022801"/>
    </source>
</evidence>
<dbReference type="PANTHER" id="PTHR43806">
    <property type="entry name" value="PEPTIDASE S8"/>
    <property type="match status" value="1"/>
</dbReference>
<comment type="similarity">
    <text evidence="1 5">Belongs to the peptidase S8 family.</text>
</comment>
<comment type="caution">
    <text evidence="11">The sequence shown here is derived from an EMBL/GenBank/DDBJ whole genome shotgun (WGS) entry which is preliminary data.</text>
</comment>
<keyword evidence="4 5" id="KW-0720">Serine protease</keyword>
<dbReference type="InterPro" id="IPR015500">
    <property type="entry name" value="Peptidase_S8_subtilisin-rel"/>
</dbReference>
<keyword evidence="2 5" id="KW-0645">Protease</keyword>
<dbReference type="GO" id="GO:0005794">
    <property type="term" value="C:Golgi apparatus"/>
    <property type="evidence" value="ECO:0007669"/>
    <property type="project" value="TreeGrafter"/>
</dbReference>
<dbReference type="InterPro" id="IPR050131">
    <property type="entry name" value="Peptidase_S8_subtilisin-like"/>
</dbReference>
<evidence type="ECO:0000256" key="2">
    <source>
        <dbReference type="ARBA" id="ARBA00022670"/>
    </source>
</evidence>
<protein>
    <recommendedName>
        <fullName evidence="13">Subtilisin</fullName>
    </recommendedName>
</protein>
<reference evidence="11 12" key="1">
    <citation type="journal article" date="2023" name="Nat. Commun.">
        <title>Origin of minicircular mitochondrial genomes in red algae.</title>
        <authorList>
            <person name="Lee Y."/>
            <person name="Cho C.H."/>
            <person name="Lee Y.M."/>
            <person name="Park S.I."/>
            <person name="Yang J.H."/>
            <person name="West J.A."/>
            <person name="Bhattacharya D."/>
            <person name="Yoon H.S."/>
        </authorList>
    </citation>
    <scope>NUCLEOTIDE SEQUENCE [LARGE SCALE GENOMIC DNA]</scope>
    <source>
        <strain evidence="11 12">CCMP1338</strain>
        <tissue evidence="11">Whole cell</tissue>
    </source>
</reference>
<dbReference type="InterPro" id="IPR023828">
    <property type="entry name" value="Peptidase_S8_Ser-AS"/>
</dbReference>
<evidence type="ECO:0000256" key="6">
    <source>
        <dbReference type="SAM" id="MobiDB-lite"/>
    </source>
</evidence>
<feature type="active site" description="Charge relay system" evidence="5">
    <location>
        <position position="156"/>
    </location>
</feature>
<evidence type="ECO:0000313" key="11">
    <source>
        <dbReference type="EMBL" id="KAJ8906419.1"/>
    </source>
</evidence>
<evidence type="ECO:0000313" key="12">
    <source>
        <dbReference type="Proteomes" id="UP001157974"/>
    </source>
</evidence>
<feature type="region of interest" description="Disordered" evidence="6">
    <location>
        <begin position="111"/>
        <end position="130"/>
    </location>
</feature>
<feature type="transmembrane region" description="Helical" evidence="7">
    <location>
        <begin position="922"/>
        <end position="945"/>
    </location>
</feature>
<accession>A0AAV8UVA0</accession>
<dbReference type="Pfam" id="PF23094">
    <property type="entry name" value="MBTPS1_3rd"/>
    <property type="match status" value="1"/>
</dbReference>
<keyword evidence="3 5" id="KW-0378">Hydrolase</keyword>
<dbReference type="PROSITE" id="PS51892">
    <property type="entry name" value="SUBTILASE"/>
    <property type="match status" value="1"/>
</dbReference>
<organism evidence="11 12">
    <name type="scientific">Rhodosorus marinus</name>
    <dbReference type="NCBI Taxonomy" id="101924"/>
    <lineage>
        <taxon>Eukaryota</taxon>
        <taxon>Rhodophyta</taxon>
        <taxon>Stylonematophyceae</taxon>
        <taxon>Stylonematales</taxon>
        <taxon>Stylonemataceae</taxon>
        <taxon>Rhodosorus</taxon>
    </lineage>
</organism>
<evidence type="ECO:0000256" key="7">
    <source>
        <dbReference type="SAM" id="Phobius"/>
    </source>
</evidence>
<feature type="compositionally biased region" description="Polar residues" evidence="6">
    <location>
        <begin position="115"/>
        <end position="127"/>
    </location>
</feature>
<dbReference type="InterPro" id="IPR000209">
    <property type="entry name" value="Peptidase_S8/S53_dom"/>
</dbReference>
<dbReference type="EMBL" id="JAMWBK010000003">
    <property type="protein sequence ID" value="KAJ8906419.1"/>
    <property type="molecule type" value="Genomic_DNA"/>
</dbReference>
<keyword evidence="7" id="KW-0812">Transmembrane</keyword>
<feature type="domain" description="MBTPS1 fourth" evidence="9">
    <location>
        <begin position="565"/>
        <end position="812"/>
    </location>
</feature>
<dbReference type="Gene3D" id="3.40.50.200">
    <property type="entry name" value="Peptidase S8/S53 domain"/>
    <property type="match status" value="1"/>
</dbReference>
<keyword evidence="12" id="KW-1185">Reference proteome</keyword>
<dbReference type="PROSITE" id="PS00138">
    <property type="entry name" value="SUBTILASE_SER"/>
    <property type="match status" value="1"/>
</dbReference>
<keyword evidence="7" id="KW-1133">Transmembrane helix</keyword>
<evidence type="ECO:0000256" key="1">
    <source>
        <dbReference type="ARBA" id="ARBA00011073"/>
    </source>
</evidence>
<keyword evidence="7" id="KW-0472">Membrane</keyword>